<feature type="compositionally biased region" description="Polar residues" evidence="1">
    <location>
        <begin position="21"/>
        <end position="30"/>
    </location>
</feature>
<keyword evidence="3" id="KW-1185">Reference proteome</keyword>
<organism evidence="2 3">
    <name type="scientific">Flavobacterium humi</name>
    <dbReference type="NCBI Taxonomy" id="2562683"/>
    <lineage>
        <taxon>Bacteria</taxon>
        <taxon>Pseudomonadati</taxon>
        <taxon>Bacteroidota</taxon>
        <taxon>Flavobacteriia</taxon>
        <taxon>Flavobacteriales</taxon>
        <taxon>Flavobacteriaceae</taxon>
        <taxon>Flavobacterium</taxon>
    </lineage>
</organism>
<reference evidence="2 3" key="1">
    <citation type="submission" date="2019-04" db="EMBL/GenBank/DDBJ databases">
        <title>Flavobacterium sp. strain DS2-A Genome sequencing and assembly.</title>
        <authorList>
            <person name="Kim I."/>
        </authorList>
    </citation>
    <scope>NUCLEOTIDE SEQUENCE [LARGE SCALE GENOMIC DNA]</scope>
    <source>
        <strain evidence="2 3">DS2-A</strain>
    </source>
</reference>
<accession>A0A4Z0LAQ7</accession>
<evidence type="ECO:0000313" key="3">
    <source>
        <dbReference type="Proteomes" id="UP000297407"/>
    </source>
</evidence>
<dbReference type="Proteomes" id="UP000297407">
    <property type="component" value="Unassembled WGS sequence"/>
</dbReference>
<comment type="caution">
    <text evidence="2">The sequence shown here is derived from an EMBL/GenBank/DDBJ whole genome shotgun (WGS) entry which is preliminary data.</text>
</comment>
<evidence type="ECO:0000256" key="1">
    <source>
        <dbReference type="SAM" id="MobiDB-lite"/>
    </source>
</evidence>
<sequence length="639" mass="73530">MPLSRGRKGKKKKKPQQKGKSNSNYEEFSASGTKVYRQGKNVFIRTNRTPEQQQQLLDEIKKHRPQILQSVNDSIVQIVEIFSEYDNFQLLGGLGYNLFEKHDSPEDDGASELMIEYGLSFATAITGNGTKSVTSEILNELIDLLFATRQLYNQYVMTEFVDAKYSELESHLRFKTILESLYMRGDGYMQHIYQTFEELFSGHDAMFQKHYGFTASDLLEAIIQFEDSFYCRTVLPNGMPHWKSFERFEQWQKTKGIHSFRADDRQPLLDFLKDNPDMADDAGESGGRRIDDISEFMELYKVRARKPVHQKVIEALAIEFGDNSEFLNPKFPGLPLNDSLSNLKPVMLFNGAYYLFAFNLLTRNLFSIAEKLILDADKVYYEQNFLGNKFSKSRDNYLENKTADLFRVFIPDSKSYLNLKYKPGQLDAAGNKIETELDLLLVSDNANYIIEMKAGGLSAPSKRGALKSLTGQLADTVGYGAYQSHRAYKYIYDTASPDFYDGKGNSVKIDKSKKLFRITITLEHLSGYIANMHELKMLGVVEKDVEFAWTCSLFDLIIFSEIIENENDFIEYLEKRLPLYNNPHINVDDEIDFLGYFLDNDELVDKKALKKVSTYKLNKTSEDIDNYFQKGGPKPTRKK</sequence>
<dbReference type="OrthoDB" id="1089680at2"/>
<feature type="region of interest" description="Disordered" evidence="1">
    <location>
        <begin position="1"/>
        <end position="30"/>
    </location>
</feature>
<name>A0A4Z0LAQ7_9FLAO</name>
<dbReference type="RefSeq" id="WP_135525452.1">
    <property type="nucleotide sequence ID" value="NZ_SRLH01000002.1"/>
</dbReference>
<proteinExistence type="predicted"/>
<dbReference type="EMBL" id="SRLH01000002">
    <property type="protein sequence ID" value="TGD59142.1"/>
    <property type="molecule type" value="Genomic_DNA"/>
</dbReference>
<protein>
    <submittedName>
        <fullName evidence="2">Uncharacterized protein</fullName>
    </submittedName>
</protein>
<dbReference type="AlphaFoldDB" id="A0A4Z0LAQ7"/>
<evidence type="ECO:0000313" key="2">
    <source>
        <dbReference type="EMBL" id="TGD59142.1"/>
    </source>
</evidence>
<feature type="compositionally biased region" description="Basic residues" evidence="1">
    <location>
        <begin position="1"/>
        <end position="17"/>
    </location>
</feature>
<gene>
    <name evidence="2" type="ORF">E4635_04630</name>
</gene>